<dbReference type="InterPro" id="IPR047177">
    <property type="entry name" value="Pept_M20A"/>
</dbReference>
<evidence type="ECO:0000259" key="6">
    <source>
        <dbReference type="Pfam" id="PF07687"/>
    </source>
</evidence>
<evidence type="ECO:0000256" key="4">
    <source>
        <dbReference type="ARBA" id="ARBA00022801"/>
    </source>
</evidence>
<dbReference type="GO" id="GO:0004180">
    <property type="term" value="F:carboxypeptidase activity"/>
    <property type="evidence" value="ECO:0007669"/>
    <property type="project" value="TreeGrafter"/>
</dbReference>
<evidence type="ECO:0000256" key="2">
    <source>
        <dbReference type="ARBA" id="ARBA00022670"/>
    </source>
</evidence>
<comment type="caution">
    <text evidence="7">The sequence shown here is derived from an EMBL/GenBank/DDBJ whole genome shotgun (WGS) entry which is preliminary data.</text>
</comment>
<name>A0AAN9USA4_9PEZI</name>
<keyword evidence="8" id="KW-1185">Reference proteome</keyword>
<evidence type="ECO:0000256" key="5">
    <source>
        <dbReference type="ARBA" id="ARBA00022833"/>
    </source>
</evidence>
<dbReference type="Pfam" id="PF07687">
    <property type="entry name" value="M20_dimer"/>
    <property type="match status" value="1"/>
</dbReference>
<gene>
    <name evidence="7" type="ORF">SLS53_000793</name>
</gene>
<dbReference type="InterPro" id="IPR036264">
    <property type="entry name" value="Bact_exopeptidase_dim_dom"/>
</dbReference>
<dbReference type="InterPro" id="IPR011650">
    <property type="entry name" value="Peptidase_M20_dimer"/>
</dbReference>
<keyword evidence="5" id="KW-0862">Zinc</keyword>
<comment type="similarity">
    <text evidence="1">Belongs to the peptidase M20A family.</text>
</comment>
<sequence>MDEYLASAGFFNASVQRLSQAVRIDTTSSDDMENLPGNHSAWNHMYEFSRYLRDTFPLIHESLTLDRINTHGLLYTWQGRNASLHPIVFLAHQDVVPVQPETEDHWTHPPFSGDFDGIYVWGRGAVDCKSTLVAISEAVEQLLEAGYSLERTVILAFGFDEEISGNQGAKHIAKSLERRYGEDGVALLIDEGPGIFQPLRPGSSYALPGLAEKGYLDVEVVVHMRPGHSFMPPKHNSITVMAELIRKLEESPFQVQLDNTNPILDTILCLWQHEPMLSDMDWDLIKQIDKNITSGNDVFGRLAVFPPFTQPLIRTTQSLSIISGGLKANIVPERTSLIINHRTVHGTTVNDVKDHLTQAVNDFVEGFNGENHEKDFLKFIGWDQEDEDIGTISLRTRPGYIEPSPITPSSVDGTTPYSVLHGTIQALYGANITVVAPFVVPASTDSRHYNKLTKHIFRFSPGNDVADATDNQYESNAHRTDERVNMRGHVNAVRWYSTFIRNMDEAGLD</sequence>
<evidence type="ECO:0000313" key="8">
    <source>
        <dbReference type="Proteomes" id="UP001320245"/>
    </source>
</evidence>
<dbReference type="EMBL" id="JAJSPL020000002">
    <property type="protein sequence ID" value="KAK7748769.1"/>
    <property type="molecule type" value="Genomic_DNA"/>
</dbReference>
<keyword evidence="3" id="KW-0479">Metal-binding</keyword>
<dbReference type="Gene3D" id="1.10.150.900">
    <property type="match status" value="1"/>
</dbReference>
<dbReference type="SUPFAM" id="SSF55031">
    <property type="entry name" value="Bacterial exopeptidase dimerisation domain"/>
    <property type="match status" value="1"/>
</dbReference>
<dbReference type="AlphaFoldDB" id="A0AAN9USA4"/>
<dbReference type="Gene3D" id="3.40.630.10">
    <property type="entry name" value="Zn peptidases"/>
    <property type="match status" value="1"/>
</dbReference>
<dbReference type="PANTHER" id="PTHR45962:SF1">
    <property type="entry name" value="N-FATTY-ACYL-AMINO ACID SYNTHASE_HYDROLASE PM20D1"/>
    <property type="match status" value="1"/>
</dbReference>
<dbReference type="PROSITE" id="PS00759">
    <property type="entry name" value="ARGE_DAPE_CPG2_2"/>
    <property type="match status" value="1"/>
</dbReference>
<dbReference type="GO" id="GO:0046872">
    <property type="term" value="F:metal ion binding"/>
    <property type="evidence" value="ECO:0007669"/>
    <property type="project" value="UniProtKB-KW"/>
</dbReference>
<keyword evidence="2" id="KW-0645">Protease</keyword>
<dbReference type="Proteomes" id="UP001320245">
    <property type="component" value="Unassembled WGS sequence"/>
</dbReference>
<dbReference type="Pfam" id="PF01546">
    <property type="entry name" value="Peptidase_M20"/>
    <property type="match status" value="1"/>
</dbReference>
<reference evidence="7 8" key="1">
    <citation type="journal article" date="2023" name="PLoS ONE">
        <title>Cytospora paraplurivora sp. nov. isolated from orchards with fruit tree decline syndrome in Ontario, Canada.</title>
        <authorList>
            <person name="Ilyukhin E."/>
            <person name="Nguyen H.D.T."/>
            <person name="Castle A.J."/>
            <person name="Ellouze W."/>
        </authorList>
    </citation>
    <scope>NUCLEOTIDE SEQUENCE [LARGE SCALE GENOMIC DNA]</scope>
    <source>
        <strain evidence="7 8">FDS-564</strain>
    </source>
</reference>
<feature type="domain" description="Peptidase M20 dimerisation" evidence="6">
    <location>
        <begin position="211"/>
        <end position="362"/>
    </location>
</feature>
<dbReference type="CDD" id="cd05674">
    <property type="entry name" value="M20_yscS"/>
    <property type="match status" value="1"/>
</dbReference>
<proteinExistence type="inferred from homology"/>
<dbReference type="PANTHER" id="PTHR45962">
    <property type="entry name" value="N-FATTY-ACYL-AMINO ACID SYNTHASE/HYDROLASE PM20D1"/>
    <property type="match status" value="1"/>
</dbReference>
<accession>A0AAN9USA4</accession>
<dbReference type="FunFam" id="3.40.630.10:FF:000027">
    <property type="entry name" value="N-fatty-acyl-amino acid synthase/hydrolase PM20D1"/>
    <property type="match status" value="1"/>
</dbReference>
<dbReference type="InterPro" id="IPR001261">
    <property type="entry name" value="ArgE/DapE_CS"/>
</dbReference>
<keyword evidence="4" id="KW-0378">Hydrolase</keyword>
<dbReference type="InterPro" id="IPR002933">
    <property type="entry name" value="Peptidase_M20"/>
</dbReference>
<evidence type="ECO:0000256" key="3">
    <source>
        <dbReference type="ARBA" id="ARBA00022723"/>
    </source>
</evidence>
<dbReference type="Gene3D" id="3.30.70.360">
    <property type="match status" value="1"/>
</dbReference>
<dbReference type="SUPFAM" id="SSF53187">
    <property type="entry name" value="Zn-dependent exopeptidases"/>
    <property type="match status" value="1"/>
</dbReference>
<organism evidence="7 8">
    <name type="scientific">Cytospora paraplurivora</name>
    <dbReference type="NCBI Taxonomy" id="2898453"/>
    <lineage>
        <taxon>Eukaryota</taxon>
        <taxon>Fungi</taxon>
        <taxon>Dikarya</taxon>
        <taxon>Ascomycota</taxon>
        <taxon>Pezizomycotina</taxon>
        <taxon>Sordariomycetes</taxon>
        <taxon>Sordariomycetidae</taxon>
        <taxon>Diaporthales</taxon>
        <taxon>Cytosporaceae</taxon>
        <taxon>Cytospora</taxon>
    </lineage>
</organism>
<protein>
    <recommendedName>
        <fullName evidence="6">Peptidase M20 dimerisation domain-containing protein</fullName>
    </recommendedName>
</protein>
<evidence type="ECO:0000256" key="1">
    <source>
        <dbReference type="ARBA" id="ARBA00006247"/>
    </source>
</evidence>
<dbReference type="GO" id="GO:0051603">
    <property type="term" value="P:proteolysis involved in protein catabolic process"/>
    <property type="evidence" value="ECO:0007669"/>
    <property type="project" value="TreeGrafter"/>
</dbReference>
<evidence type="ECO:0000313" key="7">
    <source>
        <dbReference type="EMBL" id="KAK7748769.1"/>
    </source>
</evidence>
<dbReference type="GO" id="GO:0000328">
    <property type="term" value="C:fungal-type vacuole lumen"/>
    <property type="evidence" value="ECO:0007669"/>
    <property type="project" value="TreeGrafter"/>
</dbReference>